<evidence type="ECO:0000256" key="1">
    <source>
        <dbReference type="ARBA" id="ARBA00004141"/>
    </source>
</evidence>
<name>A0ABY8ET10_MALFU</name>
<dbReference type="PANTHER" id="PTHR24161:SF85">
    <property type="entry name" value="PALMITOYLTRANSFERASE HIP14"/>
    <property type="match status" value="1"/>
</dbReference>
<dbReference type="PRINTS" id="PR01415">
    <property type="entry name" value="ANKYRIN"/>
</dbReference>
<keyword evidence="12 14" id="KW-0808">Transferase</keyword>
<comment type="subcellular location">
    <subcellularLocation>
        <location evidence="1">Membrane</location>
        <topology evidence="1">Multi-pass membrane protein</topology>
    </subcellularLocation>
</comment>
<dbReference type="InterPro" id="IPR002110">
    <property type="entry name" value="Ankyrin_rpt"/>
</dbReference>
<keyword evidence="3 12" id="KW-0812">Transmembrane</keyword>
<keyword evidence="7 12" id="KW-0472">Membrane</keyword>
<organism evidence="14 15">
    <name type="scientific">Malassezia furfur</name>
    <name type="common">Pityriasis versicolor infection agent</name>
    <name type="synonym">Pityrosporum furfur</name>
    <dbReference type="NCBI Taxonomy" id="55194"/>
    <lineage>
        <taxon>Eukaryota</taxon>
        <taxon>Fungi</taxon>
        <taxon>Dikarya</taxon>
        <taxon>Basidiomycota</taxon>
        <taxon>Ustilaginomycotina</taxon>
        <taxon>Malasseziomycetes</taxon>
        <taxon>Malasseziales</taxon>
        <taxon>Malasseziaceae</taxon>
        <taxon>Malassezia</taxon>
    </lineage>
</organism>
<protein>
    <recommendedName>
        <fullName evidence="12">Palmitoyltransferase</fullName>
        <ecNumber evidence="12">2.3.1.225</ecNumber>
    </recommendedName>
</protein>
<proteinExistence type="inferred from homology"/>
<keyword evidence="4" id="KW-0677">Repeat</keyword>
<feature type="repeat" description="ANK" evidence="11">
    <location>
        <begin position="39"/>
        <end position="71"/>
    </location>
</feature>
<evidence type="ECO:0000256" key="2">
    <source>
        <dbReference type="ARBA" id="ARBA00010104"/>
    </source>
</evidence>
<feature type="transmembrane region" description="Helical" evidence="12">
    <location>
        <begin position="589"/>
        <end position="609"/>
    </location>
</feature>
<evidence type="ECO:0000256" key="8">
    <source>
        <dbReference type="ARBA" id="ARBA00023139"/>
    </source>
</evidence>
<evidence type="ECO:0000313" key="14">
    <source>
        <dbReference type="EMBL" id="WFD48672.1"/>
    </source>
</evidence>
<evidence type="ECO:0000259" key="13">
    <source>
        <dbReference type="Pfam" id="PF01529"/>
    </source>
</evidence>
<dbReference type="PROSITE" id="PS50297">
    <property type="entry name" value="ANK_REP_REGION"/>
    <property type="match status" value="4"/>
</dbReference>
<comment type="domain">
    <text evidence="12">The DHHC domain is required for palmitoyltransferase activity.</text>
</comment>
<feature type="transmembrane region" description="Helical" evidence="12">
    <location>
        <begin position="251"/>
        <end position="271"/>
    </location>
</feature>
<keyword evidence="8" id="KW-0564">Palmitate</keyword>
<dbReference type="Pfam" id="PF01529">
    <property type="entry name" value="DHHC"/>
    <property type="match status" value="1"/>
</dbReference>
<dbReference type="SUPFAM" id="SSF48403">
    <property type="entry name" value="Ankyrin repeat"/>
    <property type="match status" value="1"/>
</dbReference>
<feature type="domain" description="Palmitoyltransferase DHHC" evidence="13">
    <location>
        <begin position="393"/>
        <end position="534"/>
    </location>
</feature>
<feature type="repeat" description="ANK" evidence="11">
    <location>
        <begin position="144"/>
        <end position="176"/>
    </location>
</feature>
<feature type="transmembrane region" description="Helical" evidence="12">
    <location>
        <begin position="438"/>
        <end position="458"/>
    </location>
</feature>
<comment type="caution">
    <text evidence="12">Lacks conserved residue(s) required for the propagation of feature annotation.</text>
</comment>
<evidence type="ECO:0000313" key="15">
    <source>
        <dbReference type="Proteomes" id="UP000818624"/>
    </source>
</evidence>
<dbReference type="PROSITE" id="PS50088">
    <property type="entry name" value="ANK_REPEAT"/>
    <property type="match status" value="4"/>
</dbReference>
<comment type="catalytic activity">
    <reaction evidence="10 12">
        <text>L-cysteinyl-[protein] + hexadecanoyl-CoA = S-hexadecanoyl-L-cysteinyl-[protein] + CoA</text>
        <dbReference type="Rhea" id="RHEA:36683"/>
        <dbReference type="Rhea" id="RHEA-COMP:10131"/>
        <dbReference type="Rhea" id="RHEA-COMP:11032"/>
        <dbReference type="ChEBI" id="CHEBI:29950"/>
        <dbReference type="ChEBI" id="CHEBI:57287"/>
        <dbReference type="ChEBI" id="CHEBI:57379"/>
        <dbReference type="ChEBI" id="CHEBI:74151"/>
        <dbReference type="EC" id="2.3.1.225"/>
    </reaction>
</comment>
<keyword evidence="12 14" id="KW-0012">Acyltransferase</keyword>
<feature type="transmembrane region" description="Helical" evidence="12">
    <location>
        <begin position="339"/>
        <end position="361"/>
    </location>
</feature>
<dbReference type="GO" id="GO:0019706">
    <property type="term" value="F:protein-cysteine S-palmitoyltransferase activity"/>
    <property type="evidence" value="ECO:0007669"/>
    <property type="project" value="UniProtKB-EC"/>
</dbReference>
<dbReference type="EC" id="2.3.1.225" evidence="12"/>
<feature type="repeat" description="ANK" evidence="11">
    <location>
        <begin position="177"/>
        <end position="209"/>
    </location>
</feature>
<keyword evidence="6 11" id="KW-0040">ANK repeat</keyword>
<dbReference type="Proteomes" id="UP000818624">
    <property type="component" value="Chromosome 3"/>
</dbReference>
<evidence type="ECO:0000256" key="5">
    <source>
        <dbReference type="ARBA" id="ARBA00022989"/>
    </source>
</evidence>
<feature type="transmembrane region" description="Helical" evidence="12">
    <location>
        <begin position="311"/>
        <end position="333"/>
    </location>
</feature>
<evidence type="ECO:0000256" key="4">
    <source>
        <dbReference type="ARBA" id="ARBA00022737"/>
    </source>
</evidence>
<gene>
    <name evidence="14" type="primary">AKR1</name>
    <name evidence="14" type="ORF">GLX27_003342</name>
</gene>
<dbReference type="PROSITE" id="PS50216">
    <property type="entry name" value="DHHC"/>
    <property type="match status" value="1"/>
</dbReference>
<dbReference type="Gene3D" id="1.25.40.20">
    <property type="entry name" value="Ankyrin repeat-containing domain"/>
    <property type="match status" value="2"/>
</dbReference>
<dbReference type="EMBL" id="CP046236">
    <property type="protein sequence ID" value="WFD48672.1"/>
    <property type="molecule type" value="Genomic_DNA"/>
</dbReference>
<dbReference type="SMART" id="SM00248">
    <property type="entry name" value="ANK"/>
    <property type="match status" value="5"/>
</dbReference>
<accession>A0ABY8ET10</accession>
<keyword evidence="15" id="KW-1185">Reference proteome</keyword>
<dbReference type="Pfam" id="PF12796">
    <property type="entry name" value="Ank_2"/>
    <property type="match status" value="2"/>
</dbReference>
<evidence type="ECO:0000256" key="10">
    <source>
        <dbReference type="ARBA" id="ARBA00048048"/>
    </source>
</evidence>
<evidence type="ECO:0000256" key="12">
    <source>
        <dbReference type="RuleBase" id="RU079119"/>
    </source>
</evidence>
<sequence>METEPPTRSVHQCAQCGDLAQLTAIVEADPSQANARDAENVTPLHWAAINGHMECCVFLLEHGAFVNAAGGDLGATPLQWCARNGQVGLMHLLQQYGADLTFEDKQGFNSLHLATHSSLVTALLYVLQQAPFTTPEGLDVQDRQGHTSLMWAAFQGDALSVDVLLKHGASVDTRDESGLTPLHWAVVRGSRQCIEQIVSFGADLHAKDHEGKTPRDMAEELQTLLGYDNALYALGRDTHGRTIHRVIGPRMLRILLFVLPFACFGLLFYGVPYLPWFLAPLAFCAGVAAMHVGMGLYVLDRHMPNAMKKSPYFLSLLSLTLGWLFIMWTAYVAPNTHAYVVRHVLVGTLLSIVVGTLGWCANVSPGRCHTPASPAERQADINLLASRGMLTGMSYCVYCLARRPLRSKHCHLCGTCIPRHDHHCPWIANCVGLRNHRAFIAMVAAADVGIPIYLSLVYQCTSRTDPDFRDNMPESVWAQHRERYVMPWLFAAADFNGPLLCSSLWILLVDAWLVILLVMQLAQISRQLTTLEASNVGRYGFMGGRGDTNMSSQAGFIEQQTERLVAAGMRREDVHKQLHGCAHRKKKTLWGVCTGMGASLLSIVGLDLYTRGKGGQGLKRSRAAANPFDKGAVGNCLGTSPH</sequence>
<evidence type="ECO:0000256" key="6">
    <source>
        <dbReference type="ARBA" id="ARBA00023043"/>
    </source>
</evidence>
<dbReference type="PANTHER" id="PTHR24161">
    <property type="entry name" value="ANK_REP_REGION DOMAIN-CONTAINING PROTEIN-RELATED"/>
    <property type="match status" value="1"/>
</dbReference>
<comment type="similarity">
    <text evidence="2">Belongs to the DHHC palmitoyltransferase family. AKR/ZDHHC17 subfamily.</text>
</comment>
<reference evidence="14 15" key="1">
    <citation type="journal article" date="2020" name="Elife">
        <title>Loss of centromere function drives karyotype evolution in closely related Malassezia species.</title>
        <authorList>
            <person name="Sankaranarayanan S.R."/>
            <person name="Ianiri G."/>
            <person name="Coelho M.A."/>
            <person name="Reza M.H."/>
            <person name="Thimmappa B.C."/>
            <person name="Ganguly P."/>
            <person name="Vadnala R.N."/>
            <person name="Sun S."/>
            <person name="Siddharthan R."/>
            <person name="Tellgren-Roth C."/>
            <person name="Dawson T.L."/>
            <person name="Heitman J."/>
            <person name="Sanyal K."/>
        </authorList>
    </citation>
    <scope>NUCLEOTIDE SEQUENCE [LARGE SCALE GENOMIC DNA]</scope>
    <source>
        <strain evidence="14">CBS14141</strain>
    </source>
</reference>
<feature type="repeat" description="ANK" evidence="11">
    <location>
        <begin position="73"/>
        <end position="105"/>
    </location>
</feature>
<evidence type="ECO:0000256" key="9">
    <source>
        <dbReference type="ARBA" id="ARBA00023288"/>
    </source>
</evidence>
<dbReference type="InterPro" id="IPR036770">
    <property type="entry name" value="Ankyrin_rpt-contain_sf"/>
</dbReference>
<evidence type="ECO:0000256" key="7">
    <source>
        <dbReference type="ARBA" id="ARBA00023136"/>
    </source>
</evidence>
<feature type="transmembrane region" description="Helical" evidence="12">
    <location>
        <begin position="277"/>
        <end position="299"/>
    </location>
</feature>
<dbReference type="InterPro" id="IPR001594">
    <property type="entry name" value="Palmitoyltrfase_DHHC"/>
</dbReference>
<feature type="transmembrane region" description="Helical" evidence="12">
    <location>
        <begin position="495"/>
        <end position="518"/>
    </location>
</feature>
<keyword evidence="5 12" id="KW-1133">Transmembrane helix</keyword>
<evidence type="ECO:0000256" key="11">
    <source>
        <dbReference type="PROSITE-ProRule" id="PRU00023"/>
    </source>
</evidence>
<keyword evidence="9" id="KW-0449">Lipoprotein</keyword>
<evidence type="ECO:0000256" key="3">
    <source>
        <dbReference type="ARBA" id="ARBA00022692"/>
    </source>
</evidence>